<keyword evidence="1" id="KW-0812">Transmembrane</keyword>
<sequence>MQQPSNLGASEASAEFATKIQLVLDPAKLNQQQEYEMALLNENIDDDDTYFNCCGFLIDVVDLIVCVFVLMFIIMFMTI</sequence>
<keyword evidence="3" id="KW-1185">Reference proteome</keyword>
<protein>
    <submittedName>
        <fullName evidence="2">Uncharacterized protein</fullName>
    </submittedName>
</protein>
<keyword evidence="1" id="KW-1133">Transmembrane helix</keyword>
<comment type="caution">
    <text evidence="2">The sequence shown here is derived from an EMBL/GenBank/DDBJ whole genome shotgun (WGS) entry which is preliminary data.</text>
</comment>
<accession>A0A8S1E5A0</accession>
<name>A0A8S1E5A0_9INSE</name>
<dbReference type="AlphaFoldDB" id="A0A8S1E5A0"/>
<proteinExistence type="predicted"/>
<organism evidence="2 3">
    <name type="scientific">Cloeon dipterum</name>
    <dbReference type="NCBI Taxonomy" id="197152"/>
    <lineage>
        <taxon>Eukaryota</taxon>
        <taxon>Metazoa</taxon>
        <taxon>Ecdysozoa</taxon>
        <taxon>Arthropoda</taxon>
        <taxon>Hexapoda</taxon>
        <taxon>Insecta</taxon>
        <taxon>Pterygota</taxon>
        <taxon>Palaeoptera</taxon>
        <taxon>Ephemeroptera</taxon>
        <taxon>Pisciforma</taxon>
        <taxon>Baetidae</taxon>
        <taxon>Cloeon</taxon>
    </lineage>
</organism>
<evidence type="ECO:0000256" key="1">
    <source>
        <dbReference type="SAM" id="Phobius"/>
    </source>
</evidence>
<evidence type="ECO:0000313" key="2">
    <source>
        <dbReference type="EMBL" id="CAB3388808.1"/>
    </source>
</evidence>
<keyword evidence="1" id="KW-0472">Membrane</keyword>
<reference evidence="2 3" key="1">
    <citation type="submission" date="2020-04" db="EMBL/GenBank/DDBJ databases">
        <authorList>
            <person name="Alioto T."/>
            <person name="Alioto T."/>
            <person name="Gomez Garrido J."/>
        </authorList>
    </citation>
    <scope>NUCLEOTIDE SEQUENCE [LARGE SCALE GENOMIC DNA]</scope>
</reference>
<feature type="transmembrane region" description="Helical" evidence="1">
    <location>
        <begin position="49"/>
        <end position="76"/>
    </location>
</feature>
<dbReference type="EMBL" id="CADEPI010000921">
    <property type="protein sequence ID" value="CAB3388808.1"/>
    <property type="molecule type" value="Genomic_DNA"/>
</dbReference>
<evidence type="ECO:0000313" key="3">
    <source>
        <dbReference type="Proteomes" id="UP000494165"/>
    </source>
</evidence>
<gene>
    <name evidence="2" type="ORF">CLODIP_2_CD04202</name>
</gene>
<dbReference type="Proteomes" id="UP000494165">
    <property type="component" value="Unassembled WGS sequence"/>
</dbReference>